<name>A0A9X1YLE2_9BURK</name>
<dbReference type="Gene3D" id="3.40.50.1820">
    <property type="entry name" value="alpha/beta hydrolase"/>
    <property type="match status" value="1"/>
</dbReference>
<sequence length="310" mass="33378">MPSLFRTVLAATALVALLAGCDSMGPSLKDSAYAMERSRAGLVRKEISLPDGTHVVYLEGGSGAPLVLVHGFGADKDNFTRVARYLTPHYRVIVPDLVGFGESSHRTDIDYHYAAQAQRLHDFTQALGLSRFDLGGNSMGGGISMSLAAQHPQEVASLWLLDCAGIAAAPPSELAKIVTTTDTNPLFITRESDFPAFLKFVMSDPPYIPGSVMNVMARERMANQPLERQVFAQIATDSVDASVKGLATPTLIVWGDEDRALSVGTVPVLKTLLPNAQAVVMPHVGHAPMIERPQLAAEDYLHFRGQLATR</sequence>
<dbReference type="InterPro" id="IPR000073">
    <property type="entry name" value="AB_hydrolase_1"/>
</dbReference>
<comment type="caution">
    <text evidence="3">The sequence shown here is derived from an EMBL/GenBank/DDBJ whole genome shotgun (WGS) entry which is preliminary data.</text>
</comment>
<evidence type="ECO:0000313" key="4">
    <source>
        <dbReference type="Proteomes" id="UP001139353"/>
    </source>
</evidence>
<keyword evidence="1" id="KW-0732">Signal</keyword>
<reference evidence="3" key="1">
    <citation type="submission" date="2021-11" db="EMBL/GenBank/DDBJ databases">
        <title>BS-T2-15 a new species belonging to the Comamonadaceae family isolated from the soil of a French oak forest.</title>
        <authorList>
            <person name="Mieszkin S."/>
            <person name="Alain K."/>
        </authorList>
    </citation>
    <scope>NUCLEOTIDE SEQUENCE</scope>
    <source>
        <strain evidence="3">BS-T2-15</strain>
    </source>
</reference>
<dbReference type="AlphaFoldDB" id="A0A9X1YLE2"/>
<dbReference type="PROSITE" id="PS51257">
    <property type="entry name" value="PROKAR_LIPOPROTEIN"/>
    <property type="match status" value="1"/>
</dbReference>
<keyword evidence="3" id="KW-0378">Hydrolase</keyword>
<protein>
    <submittedName>
        <fullName evidence="3">Alpha/beta hydrolase</fullName>
    </submittedName>
</protein>
<dbReference type="RefSeq" id="WP_275684151.1">
    <property type="nucleotide sequence ID" value="NZ_JAJLJH010000007.1"/>
</dbReference>
<dbReference type="SUPFAM" id="SSF53474">
    <property type="entry name" value="alpha/beta-Hydrolases"/>
    <property type="match status" value="1"/>
</dbReference>
<organism evidence="3 4">
    <name type="scientific">Scleromatobacter humisilvae</name>
    <dbReference type="NCBI Taxonomy" id="2897159"/>
    <lineage>
        <taxon>Bacteria</taxon>
        <taxon>Pseudomonadati</taxon>
        <taxon>Pseudomonadota</taxon>
        <taxon>Betaproteobacteria</taxon>
        <taxon>Burkholderiales</taxon>
        <taxon>Sphaerotilaceae</taxon>
        <taxon>Scleromatobacter</taxon>
    </lineage>
</organism>
<accession>A0A9X1YLE2</accession>
<dbReference type="PRINTS" id="PR00111">
    <property type="entry name" value="ABHYDROLASE"/>
</dbReference>
<feature type="signal peptide" evidence="1">
    <location>
        <begin position="1"/>
        <end position="21"/>
    </location>
</feature>
<dbReference type="Proteomes" id="UP001139353">
    <property type="component" value="Unassembled WGS sequence"/>
</dbReference>
<dbReference type="GO" id="GO:0047372">
    <property type="term" value="F:monoacylglycerol lipase activity"/>
    <property type="evidence" value="ECO:0007669"/>
    <property type="project" value="TreeGrafter"/>
</dbReference>
<dbReference type="GO" id="GO:0016020">
    <property type="term" value="C:membrane"/>
    <property type="evidence" value="ECO:0007669"/>
    <property type="project" value="TreeGrafter"/>
</dbReference>
<dbReference type="InterPro" id="IPR000639">
    <property type="entry name" value="Epox_hydrolase-like"/>
</dbReference>
<dbReference type="InterPro" id="IPR050266">
    <property type="entry name" value="AB_hydrolase_sf"/>
</dbReference>
<proteinExistence type="predicted"/>
<feature type="chain" id="PRO_5040884926" evidence="1">
    <location>
        <begin position="22"/>
        <end position="310"/>
    </location>
</feature>
<keyword evidence="4" id="KW-1185">Reference proteome</keyword>
<dbReference type="Pfam" id="PF00561">
    <property type="entry name" value="Abhydrolase_1"/>
    <property type="match status" value="1"/>
</dbReference>
<feature type="domain" description="AB hydrolase-1" evidence="2">
    <location>
        <begin position="65"/>
        <end position="293"/>
    </location>
</feature>
<evidence type="ECO:0000256" key="1">
    <source>
        <dbReference type="SAM" id="SignalP"/>
    </source>
</evidence>
<dbReference type="PANTHER" id="PTHR43798:SF5">
    <property type="entry name" value="MONOACYLGLYCEROL LIPASE ABHD6"/>
    <property type="match status" value="1"/>
</dbReference>
<evidence type="ECO:0000313" key="3">
    <source>
        <dbReference type="EMBL" id="MCK9688106.1"/>
    </source>
</evidence>
<dbReference type="PANTHER" id="PTHR43798">
    <property type="entry name" value="MONOACYLGLYCEROL LIPASE"/>
    <property type="match status" value="1"/>
</dbReference>
<gene>
    <name evidence="3" type="ORF">LPC04_20570</name>
</gene>
<dbReference type="InterPro" id="IPR029058">
    <property type="entry name" value="AB_hydrolase_fold"/>
</dbReference>
<dbReference type="EMBL" id="JAJLJH010000007">
    <property type="protein sequence ID" value="MCK9688106.1"/>
    <property type="molecule type" value="Genomic_DNA"/>
</dbReference>
<evidence type="ECO:0000259" key="2">
    <source>
        <dbReference type="Pfam" id="PF00561"/>
    </source>
</evidence>
<dbReference type="PRINTS" id="PR00412">
    <property type="entry name" value="EPOXHYDRLASE"/>
</dbReference>
<dbReference type="GO" id="GO:0046464">
    <property type="term" value="P:acylglycerol catabolic process"/>
    <property type="evidence" value="ECO:0007669"/>
    <property type="project" value="TreeGrafter"/>
</dbReference>